<dbReference type="EC" id="3.4.-.-" evidence="3"/>
<evidence type="ECO:0000256" key="1">
    <source>
        <dbReference type="SAM" id="Phobius"/>
    </source>
</evidence>
<accession>A0ABV1TCU8</accession>
<keyword evidence="1" id="KW-0472">Membrane</keyword>
<feature type="transmembrane region" description="Helical" evidence="1">
    <location>
        <begin position="107"/>
        <end position="127"/>
    </location>
</feature>
<dbReference type="GO" id="GO:0016787">
    <property type="term" value="F:hydrolase activity"/>
    <property type="evidence" value="ECO:0007669"/>
    <property type="project" value="UniProtKB-KW"/>
</dbReference>
<name>A0ABV1TCU8_9ACTN</name>
<proteinExistence type="predicted"/>
<keyword evidence="1" id="KW-1133">Transmembrane helix</keyword>
<evidence type="ECO:0000259" key="2">
    <source>
        <dbReference type="Pfam" id="PF01551"/>
    </source>
</evidence>
<dbReference type="InterPro" id="IPR011055">
    <property type="entry name" value="Dup_hybrid_motif"/>
</dbReference>
<feature type="transmembrane region" description="Helical" evidence="1">
    <location>
        <begin position="192"/>
        <end position="211"/>
    </location>
</feature>
<dbReference type="Pfam" id="PF01551">
    <property type="entry name" value="Peptidase_M23"/>
    <property type="match status" value="1"/>
</dbReference>
<sequence>MRETMPGGQPAEADALARFLTADPEKWPRLAPRVTAAVGIPALERIVHATNARIGEFGTVTDGPDGLIVSGSAGRVRAWAQADPDGRLTALRIEGARYTPPRRRLPAHLVWAVFLVLVAAWNVLILWTADDRTAWTADLATLAAFYVVVEGCGAPAMQPRPLRRAVEAGAVAALASAWRLPGLPAGADPSGLAVGLVLLAGAGWLVTAARLHRRPAPLSRPLRFPLEGAWYVVQGGGPAVNHHARVPEQRAALDLVALGRHGTRTRPGRELRAYAAYGRPVRSPCDGTVVSAADGIADQRPGEIRYQPPYGNHVFLDTGREIVKLAHLRPGSVTVSEGDTVRAGQLLGEVGNSGNSTEPHLHLHAERDGVGLDLAFEGVSGRLYRGRTVRG</sequence>
<evidence type="ECO:0000313" key="3">
    <source>
        <dbReference type="EMBL" id="MER6267865.1"/>
    </source>
</evidence>
<dbReference type="InterPro" id="IPR050570">
    <property type="entry name" value="Cell_wall_metabolism_enzyme"/>
</dbReference>
<keyword evidence="4" id="KW-1185">Reference proteome</keyword>
<dbReference type="PANTHER" id="PTHR21666:SF285">
    <property type="entry name" value="M23 FAMILY METALLOPEPTIDASE"/>
    <property type="match status" value="1"/>
</dbReference>
<organism evidence="3 4">
    <name type="scientific">Streptomyces sp. 900105755</name>
    <dbReference type="NCBI Taxonomy" id="3154389"/>
    <lineage>
        <taxon>Bacteria</taxon>
        <taxon>Bacillati</taxon>
        <taxon>Actinomycetota</taxon>
        <taxon>Actinomycetes</taxon>
        <taxon>Kitasatosporales</taxon>
        <taxon>Streptomycetaceae</taxon>
        <taxon>Streptomyces</taxon>
    </lineage>
</organism>
<protein>
    <submittedName>
        <fullName evidence="3">M23 family metallopeptidase</fullName>
        <ecNumber evidence="3">3.4.-.-</ecNumber>
    </submittedName>
</protein>
<dbReference type="PANTHER" id="PTHR21666">
    <property type="entry name" value="PEPTIDASE-RELATED"/>
    <property type="match status" value="1"/>
</dbReference>
<dbReference type="RefSeq" id="WP_351956520.1">
    <property type="nucleotide sequence ID" value="NZ_JBEOZM010000004.1"/>
</dbReference>
<keyword evidence="1" id="KW-0812">Transmembrane</keyword>
<dbReference type="EMBL" id="JBEOZM010000004">
    <property type="protein sequence ID" value="MER6267865.1"/>
    <property type="molecule type" value="Genomic_DNA"/>
</dbReference>
<dbReference type="Proteomes" id="UP001490365">
    <property type="component" value="Unassembled WGS sequence"/>
</dbReference>
<keyword evidence="3" id="KW-0378">Hydrolase</keyword>
<dbReference type="InterPro" id="IPR016047">
    <property type="entry name" value="M23ase_b-sheet_dom"/>
</dbReference>
<comment type="caution">
    <text evidence="3">The sequence shown here is derived from an EMBL/GenBank/DDBJ whole genome shotgun (WGS) entry which is preliminary data.</text>
</comment>
<reference evidence="3 4" key="1">
    <citation type="submission" date="2024-06" db="EMBL/GenBank/DDBJ databases">
        <title>The Natural Products Discovery Center: Release of the First 8490 Sequenced Strains for Exploring Actinobacteria Biosynthetic Diversity.</title>
        <authorList>
            <person name="Kalkreuter E."/>
            <person name="Kautsar S.A."/>
            <person name="Yang D."/>
            <person name="Bader C.D."/>
            <person name="Teijaro C.N."/>
            <person name="Fluegel L."/>
            <person name="Davis C.M."/>
            <person name="Simpson J.R."/>
            <person name="Lauterbach L."/>
            <person name="Steele A.D."/>
            <person name="Gui C."/>
            <person name="Meng S."/>
            <person name="Li G."/>
            <person name="Viehrig K."/>
            <person name="Ye F."/>
            <person name="Su P."/>
            <person name="Kiefer A.F."/>
            <person name="Nichols A."/>
            <person name="Cepeda A.J."/>
            <person name="Yan W."/>
            <person name="Fan B."/>
            <person name="Jiang Y."/>
            <person name="Adhikari A."/>
            <person name="Zheng C.-J."/>
            <person name="Schuster L."/>
            <person name="Cowan T.M."/>
            <person name="Smanski M.J."/>
            <person name="Chevrette M.G."/>
            <person name="De Carvalho L.P.S."/>
            <person name="Shen B."/>
        </authorList>
    </citation>
    <scope>NUCLEOTIDE SEQUENCE [LARGE SCALE GENOMIC DNA]</scope>
    <source>
        <strain evidence="3 4">NPDC001694</strain>
    </source>
</reference>
<dbReference type="SUPFAM" id="SSF51261">
    <property type="entry name" value="Duplicated hybrid motif"/>
    <property type="match status" value="1"/>
</dbReference>
<dbReference type="Gene3D" id="2.70.70.10">
    <property type="entry name" value="Glucose Permease (Domain IIA)"/>
    <property type="match status" value="1"/>
</dbReference>
<evidence type="ECO:0000313" key="4">
    <source>
        <dbReference type="Proteomes" id="UP001490365"/>
    </source>
</evidence>
<dbReference type="CDD" id="cd12797">
    <property type="entry name" value="M23_peptidase"/>
    <property type="match status" value="1"/>
</dbReference>
<gene>
    <name evidence="3" type="ORF">ABT211_11260</name>
</gene>
<feature type="domain" description="M23ase beta-sheet core" evidence="2">
    <location>
        <begin position="275"/>
        <end position="371"/>
    </location>
</feature>